<feature type="region of interest" description="Disordered" evidence="1">
    <location>
        <begin position="81"/>
        <end position="106"/>
    </location>
</feature>
<keyword evidence="3" id="KW-1185">Reference proteome</keyword>
<feature type="compositionally biased region" description="Polar residues" evidence="1">
    <location>
        <begin position="31"/>
        <end position="45"/>
    </location>
</feature>
<reference evidence="2" key="2">
    <citation type="submission" date="2023-05" db="EMBL/GenBank/DDBJ databases">
        <authorList>
            <consortium name="Lawrence Berkeley National Laboratory"/>
            <person name="Steindorff A."/>
            <person name="Hensen N."/>
            <person name="Bonometti L."/>
            <person name="Westerberg I."/>
            <person name="Brannstrom I.O."/>
            <person name="Guillou S."/>
            <person name="Cros-Aarteil S."/>
            <person name="Calhoun S."/>
            <person name="Haridas S."/>
            <person name="Kuo A."/>
            <person name="Mondo S."/>
            <person name="Pangilinan J."/>
            <person name="Riley R."/>
            <person name="Labutti K."/>
            <person name="Andreopoulos B."/>
            <person name="Lipzen A."/>
            <person name="Chen C."/>
            <person name="Yanf M."/>
            <person name="Daum C."/>
            <person name="Ng V."/>
            <person name="Clum A."/>
            <person name="Ohm R."/>
            <person name="Martin F."/>
            <person name="Silar P."/>
            <person name="Natvig D."/>
            <person name="Lalanne C."/>
            <person name="Gautier V."/>
            <person name="Ament-Velasquez S.L."/>
            <person name="Kruys A."/>
            <person name="Hutchinson M.I."/>
            <person name="Powell A.J."/>
            <person name="Barry K."/>
            <person name="Miller A.N."/>
            <person name="Grigoriev I.V."/>
            <person name="Debuchy R."/>
            <person name="Gladieux P."/>
            <person name="Thoren M.H."/>
            <person name="Johannesson H."/>
        </authorList>
    </citation>
    <scope>NUCLEOTIDE SEQUENCE</scope>
    <source>
        <strain evidence="2">CBS 757.83</strain>
    </source>
</reference>
<dbReference type="Proteomes" id="UP001305647">
    <property type="component" value="Unassembled WGS sequence"/>
</dbReference>
<organism evidence="2 3">
    <name type="scientific">Parathielavia hyrcaniae</name>
    <dbReference type="NCBI Taxonomy" id="113614"/>
    <lineage>
        <taxon>Eukaryota</taxon>
        <taxon>Fungi</taxon>
        <taxon>Dikarya</taxon>
        <taxon>Ascomycota</taxon>
        <taxon>Pezizomycotina</taxon>
        <taxon>Sordariomycetes</taxon>
        <taxon>Sordariomycetidae</taxon>
        <taxon>Sordariales</taxon>
        <taxon>Chaetomiaceae</taxon>
        <taxon>Parathielavia</taxon>
    </lineage>
</organism>
<evidence type="ECO:0000256" key="1">
    <source>
        <dbReference type="SAM" id="MobiDB-lite"/>
    </source>
</evidence>
<protein>
    <submittedName>
        <fullName evidence="2">Uncharacterized protein</fullName>
    </submittedName>
</protein>
<feature type="region of interest" description="Disordered" evidence="1">
    <location>
        <begin position="120"/>
        <end position="156"/>
    </location>
</feature>
<feature type="compositionally biased region" description="Low complexity" evidence="1">
    <location>
        <begin position="81"/>
        <end position="103"/>
    </location>
</feature>
<feature type="compositionally biased region" description="Low complexity" evidence="1">
    <location>
        <begin position="46"/>
        <end position="60"/>
    </location>
</feature>
<evidence type="ECO:0000313" key="2">
    <source>
        <dbReference type="EMBL" id="KAK4102221.1"/>
    </source>
</evidence>
<sequence>MADDVPRYIRPARESLSSEDFETASIRSAAPSYSPTPRAPSLSQFSIPSWSTTSPNSSNPTARIYHNVALRRAASAASSSTSSLSSSLSSSSSSSSNSGSTANLDGLMRRVMLERIEEEERHHHHHLHGQQQSQQQQQIHNQNQQNQQNRVRPLEDPYLVGEEAAARARAERMAREESWGDEVLIREDRRWDFFLAQMKDREERERSWKRFRRDVDRRSSSRLPFRIGARF</sequence>
<evidence type="ECO:0000313" key="3">
    <source>
        <dbReference type="Proteomes" id="UP001305647"/>
    </source>
</evidence>
<accession>A0AAN6T2V2</accession>
<gene>
    <name evidence="2" type="ORF">N658DRAFT_485575</name>
</gene>
<dbReference type="EMBL" id="MU863632">
    <property type="protein sequence ID" value="KAK4102221.1"/>
    <property type="molecule type" value="Genomic_DNA"/>
</dbReference>
<proteinExistence type="predicted"/>
<feature type="compositionally biased region" description="Low complexity" evidence="1">
    <location>
        <begin position="129"/>
        <end position="149"/>
    </location>
</feature>
<dbReference type="AlphaFoldDB" id="A0AAN6T2V2"/>
<comment type="caution">
    <text evidence="2">The sequence shown here is derived from an EMBL/GenBank/DDBJ whole genome shotgun (WGS) entry which is preliminary data.</text>
</comment>
<feature type="region of interest" description="Disordered" evidence="1">
    <location>
        <begin position="1"/>
        <end position="60"/>
    </location>
</feature>
<name>A0AAN6T2V2_9PEZI</name>
<feature type="compositionally biased region" description="Basic and acidic residues" evidence="1">
    <location>
        <begin position="1"/>
        <end position="13"/>
    </location>
</feature>
<reference evidence="2" key="1">
    <citation type="journal article" date="2023" name="Mol. Phylogenet. Evol.">
        <title>Genome-scale phylogeny and comparative genomics of the fungal order Sordariales.</title>
        <authorList>
            <person name="Hensen N."/>
            <person name="Bonometti L."/>
            <person name="Westerberg I."/>
            <person name="Brannstrom I.O."/>
            <person name="Guillou S."/>
            <person name="Cros-Aarteil S."/>
            <person name="Calhoun S."/>
            <person name="Haridas S."/>
            <person name="Kuo A."/>
            <person name="Mondo S."/>
            <person name="Pangilinan J."/>
            <person name="Riley R."/>
            <person name="LaButti K."/>
            <person name="Andreopoulos B."/>
            <person name="Lipzen A."/>
            <person name="Chen C."/>
            <person name="Yan M."/>
            <person name="Daum C."/>
            <person name="Ng V."/>
            <person name="Clum A."/>
            <person name="Steindorff A."/>
            <person name="Ohm R.A."/>
            <person name="Martin F."/>
            <person name="Silar P."/>
            <person name="Natvig D.O."/>
            <person name="Lalanne C."/>
            <person name="Gautier V."/>
            <person name="Ament-Velasquez S.L."/>
            <person name="Kruys A."/>
            <person name="Hutchinson M.I."/>
            <person name="Powell A.J."/>
            <person name="Barry K."/>
            <person name="Miller A.N."/>
            <person name="Grigoriev I.V."/>
            <person name="Debuchy R."/>
            <person name="Gladieux P."/>
            <person name="Hiltunen Thoren M."/>
            <person name="Johannesson H."/>
        </authorList>
    </citation>
    <scope>NUCLEOTIDE SEQUENCE</scope>
    <source>
        <strain evidence="2">CBS 757.83</strain>
    </source>
</reference>